<evidence type="ECO:0000313" key="5">
    <source>
        <dbReference type="Proteomes" id="UP001549921"/>
    </source>
</evidence>
<proteinExistence type="predicted"/>
<organism evidence="2 5">
    <name type="scientific">Loxostege sticticalis</name>
    <name type="common">Beet webworm moth</name>
    <dbReference type="NCBI Taxonomy" id="481309"/>
    <lineage>
        <taxon>Eukaryota</taxon>
        <taxon>Metazoa</taxon>
        <taxon>Ecdysozoa</taxon>
        <taxon>Arthropoda</taxon>
        <taxon>Hexapoda</taxon>
        <taxon>Insecta</taxon>
        <taxon>Pterygota</taxon>
        <taxon>Neoptera</taxon>
        <taxon>Endopterygota</taxon>
        <taxon>Lepidoptera</taxon>
        <taxon>Glossata</taxon>
        <taxon>Ditrysia</taxon>
        <taxon>Pyraloidea</taxon>
        <taxon>Crambidae</taxon>
        <taxon>Pyraustinae</taxon>
        <taxon>Loxostege</taxon>
    </lineage>
</organism>
<feature type="signal peptide" evidence="1">
    <location>
        <begin position="1"/>
        <end position="18"/>
    </location>
</feature>
<gene>
    <name evidence="3" type="ORF">ABMA27_012962</name>
    <name evidence="2" type="ORF">ABMA28_013182</name>
</gene>
<protein>
    <submittedName>
        <fullName evidence="2">Uncharacterized protein</fullName>
    </submittedName>
</protein>
<keyword evidence="1" id="KW-0732">Signal</keyword>
<feature type="chain" id="PRO_5044722986" evidence="1">
    <location>
        <begin position="19"/>
        <end position="120"/>
    </location>
</feature>
<name>A0ABD0THG7_LOXSC</name>
<evidence type="ECO:0000313" key="2">
    <source>
        <dbReference type="EMBL" id="KAL0848747.1"/>
    </source>
</evidence>
<reference evidence="4 5" key="1">
    <citation type="submission" date="2024-06" db="EMBL/GenBank/DDBJ databases">
        <title>A chromosome-level genome assembly of beet webworm, Loxostege sticticalis.</title>
        <authorList>
            <person name="Zhang Y."/>
        </authorList>
    </citation>
    <scope>NUCLEOTIDE SEQUENCE [LARGE SCALE GENOMIC DNA]</scope>
    <source>
        <strain evidence="3">AQ026</strain>
        <strain evidence="2">AQ028</strain>
        <tissue evidence="2">Male pupae</tissue>
        <tissue evidence="3">Whole body</tissue>
    </source>
</reference>
<sequence>MLVVLAASLFALIATAHAQGLCGSDTFGTTNWRDIENLPDVYMPAGAQTVMIVIGDNSCGPPGMVGIWDVGANVRACDYAAEPVVTMMNLTHAYVSRASYSSPGVVHTTIWCGGPPGMQL</sequence>
<keyword evidence="4" id="KW-1185">Reference proteome</keyword>
<comment type="caution">
    <text evidence="2">The sequence shown here is derived from an EMBL/GenBank/DDBJ whole genome shotgun (WGS) entry which is preliminary data.</text>
</comment>
<dbReference type="EMBL" id="JBEUOH010000004">
    <property type="protein sequence ID" value="KAL0894336.1"/>
    <property type="molecule type" value="Genomic_DNA"/>
</dbReference>
<dbReference type="Proteomes" id="UP001549921">
    <property type="component" value="Unassembled WGS sequence"/>
</dbReference>
<dbReference type="AlphaFoldDB" id="A0ABD0THG7"/>
<evidence type="ECO:0000313" key="4">
    <source>
        <dbReference type="Proteomes" id="UP001549920"/>
    </source>
</evidence>
<accession>A0ABD0THG7</accession>
<dbReference type="EMBL" id="JBEDNZ010000004">
    <property type="protein sequence ID" value="KAL0848747.1"/>
    <property type="molecule type" value="Genomic_DNA"/>
</dbReference>
<evidence type="ECO:0000256" key="1">
    <source>
        <dbReference type="SAM" id="SignalP"/>
    </source>
</evidence>
<evidence type="ECO:0000313" key="3">
    <source>
        <dbReference type="EMBL" id="KAL0894336.1"/>
    </source>
</evidence>
<dbReference type="Proteomes" id="UP001549920">
    <property type="component" value="Unassembled WGS sequence"/>
</dbReference>